<gene>
    <name evidence="3" type="ORF">MUN80_09885</name>
</gene>
<evidence type="ECO:0008006" key="5">
    <source>
        <dbReference type="Google" id="ProtNLM"/>
    </source>
</evidence>
<feature type="chain" id="PRO_5045346189" description="NTF2 fold domain-containing protein" evidence="2">
    <location>
        <begin position="26"/>
        <end position="119"/>
    </location>
</feature>
<keyword evidence="2" id="KW-0732">Signal</keyword>
<reference evidence="3 4" key="1">
    <citation type="submission" date="2022-04" db="EMBL/GenBank/DDBJ databases">
        <title>Hymenobacter sp. isolated from the air.</title>
        <authorList>
            <person name="Won M."/>
            <person name="Lee C.-M."/>
            <person name="Woen H.-Y."/>
            <person name="Kwon S.-W."/>
        </authorList>
    </citation>
    <scope>NUCLEOTIDE SEQUENCE [LARGE SCALE GENOMIC DNA]</scope>
    <source>
        <strain evidence="4">5116 S-27</strain>
    </source>
</reference>
<accession>A0ABY4FEV0</accession>
<evidence type="ECO:0000256" key="2">
    <source>
        <dbReference type="SAM" id="SignalP"/>
    </source>
</evidence>
<dbReference type="PROSITE" id="PS51257">
    <property type="entry name" value="PROKAR_LIPOPROTEIN"/>
    <property type="match status" value="1"/>
</dbReference>
<feature type="signal peptide" evidence="2">
    <location>
        <begin position="1"/>
        <end position="25"/>
    </location>
</feature>
<dbReference type="Proteomes" id="UP000831785">
    <property type="component" value="Chromosome"/>
</dbReference>
<dbReference type="RefSeq" id="WP_244722993.1">
    <property type="nucleotide sequence ID" value="NZ_CP095049.1"/>
</dbReference>
<organism evidence="3 4">
    <name type="scientific">Hymenobacter cellulosivorans</name>
    <dbReference type="NCBI Taxonomy" id="2932249"/>
    <lineage>
        <taxon>Bacteria</taxon>
        <taxon>Pseudomonadati</taxon>
        <taxon>Bacteroidota</taxon>
        <taxon>Cytophagia</taxon>
        <taxon>Cytophagales</taxon>
        <taxon>Hymenobacteraceae</taxon>
        <taxon>Hymenobacter</taxon>
    </lineage>
</organism>
<proteinExistence type="predicted"/>
<evidence type="ECO:0000313" key="4">
    <source>
        <dbReference type="Proteomes" id="UP000831785"/>
    </source>
</evidence>
<protein>
    <recommendedName>
        <fullName evidence="5">NTF2 fold domain-containing protein</fullName>
    </recommendedName>
</protein>
<keyword evidence="4" id="KW-1185">Reference proteome</keyword>
<feature type="region of interest" description="Disordered" evidence="1">
    <location>
        <begin position="23"/>
        <end position="50"/>
    </location>
</feature>
<evidence type="ECO:0000256" key="1">
    <source>
        <dbReference type="SAM" id="MobiDB-lite"/>
    </source>
</evidence>
<sequence length="119" mass="12479">MKHVLPFLLLGVAGLLLGSCQQKPAADSATPPTADTIAPPAPATGTAVSTEAEARTAIGRYVQSLPNAKLFVVDSATAIEVDDHWQVLVPRTDWAGRMPNKAAFEVNKSTGAVKTLMVK</sequence>
<evidence type="ECO:0000313" key="3">
    <source>
        <dbReference type="EMBL" id="UOQ55048.1"/>
    </source>
</evidence>
<name>A0ABY4FEV0_9BACT</name>
<dbReference type="EMBL" id="CP095049">
    <property type="protein sequence ID" value="UOQ55048.1"/>
    <property type="molecule type" value="Genomic_DNA"/>
</dbReference>